<dbReference type="GO" id="GO:0003677">
    <property type="term" value="F:DNA binding"/>
    <property type="evidence" value="ECO:0007669"/>
    <property type="project" value="UniProtKB-KW"/>
</dbReference>
<gene>
    <name evidence="6" type="ORF">C7B43_02465</name>
</gene>
<dbReference type="AlphaFoldDB" id="A0A2T2X9T8"/>
<accession>A0A2T2X9T8</accession>
<reference evidence="6 7" key="1">
    <citation type="journal article" date="2014" name="BMC Genomics">
        <title>Comparison of environmental and isolate Sulfobacillus genomes reveals diverse carbon, sulfur, nitrogen, and hydrogen metabolisms.</title>
        <authorList>
            <person name="Justice N.B."/>
            <person name="Norman A."/>
            <person name="Brown C.T."/>
            <person name="Singh A."/>
            <person name="Thomas B.C."/>
            <person name="Banfield J.F."/>
        </authorList>
    </citation>
    <scope>NUCLEOTIDE SEQUENCE [LARGE SCALE GENOMIC DNA]</scope>
    <source>
        <strain evidence="6">AMDSBA1</strain>
    </source>
</reference>
<dbReference type="SUPFAM" id="SSF55781">
    <property type="entry name" value="GAF domain-like"/>
    <property type="match status" value="1"/>
</dbReference>
<keyword evidence="1" id="KW-0805">Transcription regulation</keyword>
<dbReference type="Gene3D" id="1.10.10.10">
    <property type="entry name" value="Winged helix-like DNA-binding domain superfamily/Winged helix DNA-binding domain"/>
    <property type="match status" value="1"/>
</dbReference>
<sequence>MGDAWTIKSLSRGLQLLDLMAEQPTGTTVKWLSAVSDIPISTCYHLINTLVESGYVQKDRARQVYTLSYKVSYLHNQLQSSRMIPQELRALAQKVCRAVNETSYVAKWESGEIIIHYIAEGDQALKVRSLYAGYREHAFVHALGKAILAHVSPKAFHTYFLHHSPQPRTPYSRVQWDEIQRERLLTRERGYSLDEEEWEEGICCIGVPIFDYTSHVWGSVAISLPRQRYDRLPPSVISDLRYEAQMVSRRLGFQGEPQRTRNQA</sequence>
<dbReference type="InterPro" id="IPR005471">
    <property type="entry name" value="Tscrpt_reg_IclR_N"/>
</dbReference>
<feature type="domain" description="IclR-ED" evidence="5">
    <location>
        <begin position="70"/>
        <end position="253"/>
    </location>
</feature>
<comment type="caution">
    <text evidence="6">The sequence shown here is derived from an EMBL/GenBank/DDBJ whole genome shotgun (WGS) entry which is preliminary data.</text>
</comment>
<evidence type="ECO:0000313" key="6">
    <source>
        <dbReference type="EMBL" id="PSR31252.1"/>
    </source>
</evidence>
<dbReference type="Pfam" id="PF01614">
    <property type="entry name" value="IclR_C"/>
    <property type="match status" value="1"/>
</dbReference>
<dbReference type="GO" id="GO:0045892">
    <property type="term" value="P:negative regulation of DNA-templated transcription"/>
    <property type="evidence" value="ECO:0007669"/>
    <property type="project" value="TreeGrafter"/>
</dbReference>
<dbReference type="Proteomes" id="UP000242699">
    <property type="component" value="Unassembled WGS sequence"/>
</dbReference>
<evidence type="ECO:0000313" key="7">
    <source>
        <dbReference type="Proteomes" id="UP000242699"/>
    </source>
</evidence>
<dbReference type="InterPro" id="IPR029016">
    <property type="entry name" value="GAF-like_dom_sf"/>
</dbReference>
<dbReference type="Pfam" id="PF09339">
    <property type="entry name" value="HTH_IclR"/>
    <property type="match status" value="1"/>
</dbReference>
<dbReference type="SUPFAM" id="SSF46785">
    <property type="entry name" value="Winged helix' DNA-binding domain"/>
    <property type="match status" value="1"/>
</dbReference>
<name>A0A2T2X9T8_9FIRM</name>
<evidence type="ECO:0000256" key="1">
    <source>
        <dbReference type="ARBA" id="ARBA00023015"/>
    </source>
</evidence>
<feature type="domain" description="HTH iclR-type" evidence="4">
    <location>
        <begin position="7"/>
        <end position="69"/>
    </location>
</feature>
<evidence type="ECO:0000256" key="3">
    <source>
        <dbReference type="ARBA" id="ARBA00023163"/>
    </source>
</evidence>
<dbReference type="GO" id="GO:0003700">
    <property type="term" value="F:DNA-binding transcription factor activity"/>
    <property type="evidence" value="ECO:0007669"/>
    <property type="project" value="TreeGrafter"/>
</dbReference>
<dbReference type="EMBL" id="PXYT01000003">
    <property type="protein sequence ID" value="PSR31252.1"/>
    <property type="molecule type" value="Genomic_DNA"/>
</dbReference>
<evidence type="ECO:0000259" key="4">
    <source>
        <dbReference type="PROSITE" id="PS51077"/>
    </source>
</evidence>
<protein>
    <submittedName>
        <fullName evidence="6">IclR family transcriptional regulator</fullName>
    </submittedName>
</protein>
<dbReference type="PANTHER" id="PTHR30136">
    <property type="entry name" value="HELIX-TURN-HELIX TRANSCRIPTIONAL REGULATOR, ICLR FAMILY"/>
    <property type="match status" value="1"/>
</dbReference>
<dbReference type="SMART" id="SM00346">
    <property type="entry name" value="HTH_ICLR"/>
    <property type="match status" value="1"/>
</dbReference>
<dbReference type="Gene3D" id="3.30.450.40">
    <property type="match status" value="1"/>
</dbReference>
<organism evidence="6 7">
    <name type="scientific">Sulfobacillus benefaciens</name>
    <dbReference type="NCBI Taxonomy" id="453960"/>
    <lineage>
        <taxon>Bacteria</taxon>
        <taxon>Bacillati</taxon>
        <taxon>Bacillota</taxon>
        <taxon>Clostridia</taxon>
        <taxon>Eubacteriales</taxon>
        <taxon>Clostridiales Family XVII. Incertae Sedis</taxon>
        <taxon>Sulfobacillus</taxon>
    </lineage>
</organism>
<keyword evidence="2" id="KW-0238">DNA-binding</keyword>
<dbReference type="PROSITE" id="PS51078">
    <property type="entry name" value="ICLR_ED"/>
    <property type="match status" value="1"/>
</dbReference>
<dbReference type="PROSITE" id="PS51077">
    <property type="entry name" value="HTH_ICLR"/>
    <property type="match status" value="1"/>
</dbReference>
<dbReference type="InterPro" id="IPR036388">
    <property type="entry name" value="WH-like_DNA-bd_sf"/>
</dbReference>
<dbReference type="InterPro" id="IPR050707">
    <property type="entry name" value="HTH_MetabolicPath_Reg"/>
</dbReference>
<dbReference type="InterPro" id="IPR014757">
    <property type="entry name" value="Tscrpt_reg_IclR_C"/>
</dbReference>
<evidence type="ECO:0000256" key="2">
    <source>
        <dbReference type="ARBA" id="ARBA00023125"/>
    </source>
</evidence>
<keyword evidence="3" id="KW-0804">Transcription</keyword>
<proteinExistence type="predicted"/>
<dbReference type="PANTHER" id="PTHR30136:SF24">
    <property type="entry name" value="HTH-TYPE TRANSCRIPTIONAL REPRESSOR ALLR"/>
    <property type="match status" value="1"/>
</dbReference>
<dbReference type="InterPro" id="IPR036390">
    <property type="entry name" value="WH_DNA-bd_sf"/>
</dbReference>
<evidence type="ECO:0000259" key="5">
    <source>
        <dbReference type="PROSITE" id="PS51078"/>
    </source>
</evidence>